<reference evidence="3" key="2">
    <citation type="submission" date="2023-06" db="EMBL/GenBank/DDBJ databases">
        <authorList>
            <consortium name="Lawrence Berkeley National Laboratory"/>
            <person name="Haridas S."/>
            <person name="Hensen N."/>
            <person name="Bonometti L."/>
            <person name="Westerberg I."/>
            <person name="Brannstrom I.O."/>
            <person name="Guillou S."/>
            <person name="Cros-Aarteil S."/>
            <person name="Calhoun S."/>
            <person name="Kuo A."/>
            <person name="Mondo S."/>
            <person name="Pangilinan J."/>
            <person name="Riley R."/>
            <person name="Labutti K."/>
            <person name="Andreopoulos B."/>
            <person name="Lipzen A."/>
            <person name="Chen C."/>
            <person name="Yanf M."/>
            <person name="Daum C."/>
            <person name="Ng V."/>
            <person name="Clum A."/>
            <person name="Steindorff A."/>
            <person name="Ohm R."/>
            <person name="Martin F."/>
            <person name="Silar P."/>
            <person name="Natvig D."/>
            <person name="Lalanne C."/>
            <person name="Gautier V."/>
            <person name="Ament-Velasquez S.L."/>
            <person name="Kruys A."/>
            <person name="Hutchinson M.I."/>
            <person name="Powell A.J."/>
            <person name="Barry K."/>
            <person name="Miller A.N."/>
            <person name="Grigoriev I.V."/>
            <person name="Debuchy R."/>
            <person name="Gladieux P."/>
            <person name="Thoren M.H."/>
            <person name="Johannesson H."/>
        </authorList>
    </citation>
    <scope>NUCLEOTIDE SEQUENCE</scope>
    <source>
        <strain evidence="3">CBS 314.62</strain>
    </source>
</reference>
<sequence length="553" mass="60889">MDIVEILQQLGPAGNSSSNNNTQVLVGFVSEPAGRGTISLLLSCLFTLALCVWSSVHLDLPEPDEGTVRYTWRYLKWSLLAVFGPELVVWAAWRQHISARTLTSKIRALAGSGSQVANLTWSMTHSFYAGMGGFAIDIDMDMDMDRVNPDQRRRRLYLTARGVLLLAECGLLPDMRPEEIQDKSKTDGGEKAMCCLQAGWMLVQVASRLAAGLPVTPLEINTIGHVVCALAIFVLWWHKPRWVREPTRLQGDWTRCMCAFMYMCSHMSDSGSEKTALLDTMGAGAGAGDISLLPAGFNRERPEILSLVYESPGPGFKLNTNGIRRARALQADGPGSTTTWSNIGDMIMDSSDSRLEDSPGMEAATEAMRQARWKLASEAVQRYAPVRQRLQKQQRDSKSGRKPEELIQGRPRDWPGDHLVHGVPGIYMGTTLWLMSMVFGAVHVAGWHDQFPSAVEAAMWRASSVYVVFSGLVWASINLLAHLSGAVWWLWYDLLAGRASRACRVAIVALCAVGGLLYLVARLFLVAEAFASLRALPVGAFLCPSWLLTVPHL</sequence>
<keyword evidence="2" id="KW-0812">Transmembrane</keyword>
<evidence type="ECO:0000256" key="2">
    <source>
        <dbReference type="SAM" id="Phobius"/>
    </source>
</evidence>
<keyword evidence="2" id="KW-0472">Membrane</keyword>
<dbReference type="EMBL" id="JAULSO010000004">
    <property type="protein sequence ID" value="KAK3684044.1"/>
    <property type="molecule type" value="Genomic_DNA"/>
</dbReference>
<keyword evidence="4" id="KW-1185">Reference proteome</keyword>
<keyword evidence="2" id="KW-1133">Transmembrane helix</keyword>
<evidence type="ECO:0000313" key="3">
    <source>
        <dbReference type="EMBL" id="KAK3684044.1"/>
    </source>
</evidence>
<feature type="region of interest" description="Disordered" evidence="1">
    <location>
        <begin position="386"/>
        <end position="411"/>
    </location>
</feature>
<evidence type="ECO:0000313" key="4">
    <source>
        <dbReference type="Proteomes" id="UP001270362"/>
    </source>
</evidence>
<feature type="transmembrane region" description="Helical" evidence="2">
    <location>
        <begin position="503"/>
        <end position="525"/>
    </location>
</feature>
<comment type="caution">
    <text evidence="3">The sequence shown here is derived from an EMBL/GenBank/DDBJ whole genome shotgun (WGS) entry which is preliminary data.</text>
</comment>
<feature type="compositionally biased region" description="Basic and acidic residues" evidence="1">
    <location>
        <begin position="393"/>
        <end position="411"/>
    </location>
</feature>
<accession>A0AAE0X3I7</accession>
<dbReference type="PANTHER" id="PTHR35043:SF7">
    <property type="entry name" value="TRANSCRIPTION FACTOR DOMAIN-CONTAINING PROTEIN"/>
    <property type="match status" value="1"/>
</dbReference>
<gene>
    <name evidence="3" type="ORF">B0T22DRAFT_431849</name>
</gene>
<dbReference type="Proteomes" id="UP001270362">
    <property type="component" value="Unassembled WGS sequence"/>
</dbReference>
<proteinExistence type="predicted"/>
<dbReference type="PANTHER" id="PTHR35043">
    <property type="entry name" value="TRANSCRIPTION FACTOR DOMAIN-CONTAINING PROTEIN"/>
    <property type="match status" value="1"/>
</dbReference>
<evidence type="ECO:0000256" key="1">
    <source>
        <dbReference type="SAM" id="MobiDB-lite"/>
    </source>
</evidence>
<dbReference type="AlphaFoldDB" id="A0AAE0X3I7"/>
<feature type="transmembrane region" description="Helical" evidence="2">
    <location>
        <begin position="465"/>
        <end position="491"/>
    </location>
</feature>
<name>A0AAE0X3I7_9PEZI</name>
<feature type="transmembrane region" description="Helical" evidence="2">
    <location>
        <begin position="426"/>
        <end position="445"/>
    </location>
</feature>
<protein>
    <submittedName>
        <fullName evidence="3">Uncharacterized protein</fullName>
    </submittedName>
</protein>
<organism evidence="3 4">
    <name type="scientific">Podospora appendiculata</name>
    <dbReference type="NCBI Taxonomy" id="314037"/>
    <lineage>
        <taxon>Eukaryota</taxon>
        <taxon>Fungi</taxon>
        <taxon>Dikarya</taxon>
        <taxon>Ascomycota</taxon>
        <taxon>Pezizomycotina</taxon>
        <taxon>Sordariomycetes</taxon>
        <taxon>Sordariomycetidae</taxon>
        <taxon>Sordariales</taxon>
        <taxon>Podosporaceae</taxon>
        <taxon>Podospora</taxon>
    </lineage>
</organism>
<reference evidence="3" key="1">
    <citation type="journal article" date="2023" name="Mol. Phylogenet. Evol.">
        <title>Genome-scale phylogeny and comparative genomics of the fungal order Sordariales.</title>
        <authorList>
            <person name="Hensen N."/>
            <person name="Bonometti L."/>
            <person name="Westerberg I."/>
            <person name="Brannstrom I.O."/>
            <person name="Guillou S."/>
            <person name="Cros-Aarteil S."/>
            <person name="Calhoun S."/>
            <person name="Haridas S."/>
            <person name="Kuo A."/>
            <person name="Mondo S."/>
            <person name="Pangilinan J."/>
            <person name="Riley R."/>
            <person name="LaButti K."/>
            <person name="Andreopoulos B."/>
            <person name="Lipzen A."/>
            <person name="Chen C."/>
            <person name="Yan M."/>
            <person name="Daum C."/>
            <person name="Ng V."/>
            <person name="Clum A."/>
            <person name="Steindorff A."/>
            <person name="Ohm R.A."/>
            <person name="Martin F."/>
            <person name="Silar P."/>
            <person name="Natvig D.O."/>
            <person name="Lalanne C."/>
            <person name="Gautier V."/>
            <person name="Ament-Velasquez S.L."/>
            <person name="Kruys A."/>
            <person name="Hutchinson M.I."/>
            <person name="Powell A.J."/>
            <person name="Barry K."/>
            <person name="Miller A.N."/>
            <person name="Grigoriev I.V."/>
            <person name="Debuchy R."/>
            <person name="Gladieux P."/>
            <person name="Hiltunen Thoren M."/>
            <person name="Johannesson H."/>
        </authorList>
    </citation>
    <scope>NUCLEOTIDE SEQUENCE</scope>
    <source>
        <strain evidence="3">CBS 314.62</strain>
    </source>
</reference>